<dbReference type="EMBL" id="CP059491">
    <property type="protein sequence ID" value="QMT03340.1"/>
    <property type="molecule type" value="Genomic_DNA"/>
</dbReference>
<dbReference type="GO" id="GO:0047617">
    <property type="term" value="F:fatty acyl-CoA hydrolase activity"/>
    <property type="evidence" value="ECO:0007669"/>
    <property type="project" value="TreeGrafter"/>
</dbReference>
<dbReference type="PANTHER" id="PTHR31793">
    <property type="entry name" value="4-HYDROXYBENZOYL-COA THIOESTERASE FAMILY MEMBER"/>
    <property type="match status" value="1"/>
</dbReference>
<evidence type="ECO:0000313" key="1">
    <source>
        <dbReference type="EMBL" id="QMT03340.1"/>
    </source>
</evidence>
<reference evidence="2" key="1">
    <citation type="submission" date="2020-07" db="EMBL/GenBank/DDBJ databases">
        <title>novel species isolated from the respiratory tract of Marmot.</title>
        <authorList>
            <person name="Zhang G."/>
        </authorList>
    </citation>
    <scope>NUCLEOTIDE SEQUENCE [LARGE SCALE GENOMIC DNA]</scope>
    <source>
        <strain evidence="2">686</strain>
    </source>
</reference>
<dbReference type="SUPFAM" id="SSF54637">
    <property type="entry name" value="Thioesterase/thiol ester dehydrase-isomerase"/>
    <property type="match status" value="1"/>
</dbReference>
<proteinExistence type="predicted"/>
<dbReference type="InterPro" id="IPR029069">
    <property type="entry name" value="HotDog_dom_sf"/>
</dbReference>
<dbReference type="PANTHER" id="PTHR31793:SF24">
    <property type="entry name" value="LONG-CHAIN ACYL-COA THIOESTERASE FADM"/>
    <property type="match status" value="1"/>
</dbReference>
<dbReference type="InterPro" id="IPR050563">
    <property type="entry name" value="4-hydroxybenzoyl-CoA_TE"/>
</dbReference>
<evidence type="ECO:0000313" key="2">
    <source>
        <dbReference type="Proteomes" id="UP000515663"/>
    </source>
</evidence>
<gene>
    <name evidence="1" type="ORF">H1R19_09725</name>
</gene>
<dbReference type="Gene3D" id="3.10.129.10">
    <property type="entry name" value="Hotdog Thioesterase"/>
    <property type="match status" value="1"/>
</dbReference>
<dbReference type="RefSeq" id="WP_219851301.1">
    <property type="nucleotide sequence ID" value="NZ_CP059491.1"/>
</dbReference>
<accession>A0A7D7LUF2</accession>
<keyword evidence="2" id="KW-1185">Reference proteome</keyword>
<organism evidence="1 2">
    <name type="scientific">Gordonia jinghuaiqii</name>
    <dbReference type="NCBI Taxonomy" id="2758710"/>
    <lineage>
        <taxon>Bacteria</taxon>
        <taxon>Bacillati</taxon>
        <taxon>Actinomycetota</taxon>
        <taxon>Actinomycetes</taxon>
        <taxon>Mycobacteriales</taxon>
        <taxon>Gordoniaceae</taxon>
        <taxon>Gordonia</taxon>
    </lineage>
</organism>
<dbReference type="CDD" id="cd00586">
    <property type="entry name" value="4HBT"/>
    <property type="match status" value="1"/>
</dbReference>
<dbReference type="Proteomes" id="UP000515663">
    <property type="component" value="Chromosome"/>
</dbReference>
<dbReference type="KEGG" id="gji:H1R19_09725"/>
<dbReference type="Pfam" id="PF13279">
    <property type="entry name" value="4HBT_2"/>
    <property type="match status" value="1"/>
</dbReference>
<protein>
    <submittedName>
        <fullName evidence="1">Acyl-CoA thioesterase</fullName>
    </submittedName>
</protein>
<name>A0A7D7LUF2_9ACTN</name>
<sequence>MTHVLNKDAGTTTADGYMVKVPVRWSDMDVYAHINHARMVTLLEEARIPWLFYDGRPTASLREGCLVTDLHVKYQAQLRHSEGPIEVTMYVQRVRAVDFTVGYEVRASGADPASKPAVVASTQLVAFDVDAQRIARLSPEQKEYLAEFRRPAADSVPKSPR</sequence>
<dbReference type="AlphaFoldDB" id="A0A7D7LUF2"/>